<dbReference type="AlphaFoldDB" id="A0A6J4H4E6"/>
<dbReference type="EMBL" id="CADCTD010000002">
    <property type="protein sequence ID" value="CAA9213653.1"/>
    <property type="molecule type" value="Genomic_DNA"/>
</dbReference>
<accession>A0A6J4H4E6</accession>
<protein>
    <submittedName>
        <fullName evidence="1">Uncharacterized protein</fullName>
    </submittedName>
</protein>
<proteinExistence type="predicted"/>
<reference evidence="1" key="1">
    <citation type="submission" date="2020-02" db="EMBL/GenBank/DDBJ databases">
        <authorList>
            <person name="Meier V. D."/>
        </authorList>
    </citation>
    <scope>NUCLEOTIDE SEQUENCE</scope>
    <source>
        <strain evidence="1">AVDCRST_MAG27</strain>
    </source>
</reference>
<sequence length="417" mass="44462">MTFADPQPAQLKRGSSFPASPSLTAANPGLDAFVALCGEATWAARLADLGSRAQANSLTGRAAQQRHALELALARLSGRRALTRASSTERLVCAFAEEAVRLADSLPEGPRARMRDQIIAGLTGEATLIPIFHLLRTAALLRESGFGIRFTGLVEGTPHDLLAERDGASAEVICETVSAEEGRPVHRCDWYALVDRLNPEIQAWLAHHPGHYLLKMTLPEGISGPEQLEGLHERITAMLAAGRRQDAGSQAVLKLDPLVLAGPQQGSAALSARLRAQFGPEAHLAVATDTPSGSVFVLAARAGRENQIAGAVARRLGLMAEARLSGRKPGIAAVFLEDVDRTEWRGLREQLELEGAVRRFLTTPPARRVVAVTCASRFEMFGAAPPDAAAEPALRFRNPSHPAAKIQALAPAILSSM</sequence>
<gene>
    <name evidence="1" type="ORF">AVDCRST_MAG27-18</name>
</gene>
<evidence type="ECO:0000313" key="1">
    <source>
        <dbReference type="EMBL" id="CAA9213653.1"/>
    </source>
</evidence>
<organism evidence="1">
    <name type="scientific">uncultured Craurococcus sp</name>
    <dbReference type="NCBI Taxonomy" id="1135998"/>
    <lineage>
        <taxon>Bacteria</taxon>
        <taxon>Pseudomonadati</taxon>
        <taxon>Pseudomonadota</taxon>
        <taxon>Alphaproteobacteria</taxon>
        <taxon>Acetobacterales</taxon>
        <taxon>Acetobacteraceae</taxon>
        <taxon>Craurococcus</taxon>
        <taxon>environmental samples</taxon>
    </lineage>
</organism>
<name>A0A6J4H4E6_9PROT</name>